<reference evidence="2 4" key="2">
    <citation type="submission" date="2020-07" db="EMBL/GenBank/DDBJ databases">
        <title>Sequencing the genomes of 1000 actinobacteria strains.</title>
        <authorList>
            <person name="Klenk H.-P."/>
        </authorList>
    </citation>
    <scope>NUCLEOTIDE SEQUENCE [LARGE SCALE GENOMIC DNA]</scope>
    <source>
        <strain evidence="2 4">DSM 41455</strain>
    </source>
</reference>
<dbReference type="EMBL" id="JACCCF010000001">
    <property type="protein sequence ID" value="NYE43454.1"/>
    <property type="molecule type" value="Genomic_DNA"/>
</dbReference>
<dbReference type="Proteomes" id="UP000530403">
    <property type="component" value="Unassembled WGS sequence"/>
</dbReference>
<gene>
    <name evidence="2" type="ORF">HEB29_004465</name>
    <name evidence="1" type="ORF">Sfulv_47320</name>
</gene>
<name>A0A7J0CBN9_9ACTN</name>
<organism evidence="1 3">
    <name type="scientific">Streptomyces fulvorobeus</name>
    <dbReference type="NCBI Taxonomy" id="284028"/>
    <lineage>
        <taxon>Bacteria</taxon>
        <taxon>Bacillati</taxon>
        <taxon>Actinomycetota</taxon>
        <taxon>Actinomycetes</taxon>
        <taxon>Kitasatosporales</taxon>
        <taxon>Streptomycetaceae</taxon>
        <taxon>Streptomyces</taxon>
    </lineage>
</organism>
<dbReference type="EMBL" id="BLWC01000001">
    <property type="protein sequence ID" value="GFM99921.1"/>
    <property type="molecule type" value="Genomic_DNA"/>
</dbReference>
<keyword evidence="3" id="KW-1185">Reference proteome</keyword>
<comment type="caution">
    <text evidence="1">The sequence shown here is derived from an EMBL/GenBank/DDBJ whole genome shotgun (WGS) entry which is preliminary data.</text>
</comment>
<evidence type="ECO:0000313" key="3">
    <source>
        <dbReference type="Proteomes" id="UP000498980"/>
    </source>
</evidence>
<evidence type="ECO:0000313" key="4">
    <source>
        <dbReference type="Proteomes" id="UP000530403"/>
    </source>
</evidence>
<dbReference type="AlphaFoldDB" id="A0A7J0CBN9"/>
<accession>A0A7J0CBN9</accession>
<protein>
    <recommendedName>
        <fullName evidence="5">DUF5753 domain-containing protein</fullName>
    </recommendedName>
</protein>
<proteinExistence type="predicted"/>
<reference evidence="1 3" key="1">
    <citation type="submission" date="2020-05" db="EMBL/GenBank/DDBJ databases">
        <title>Whole genome shotgun sequence of Streptomyces fulvorobeus NBRC 15897.</title>
        <authorList>
            <person name="Komaki H."/>
            <person name="Tamura T."/>
        </authorList>
    </citation>
    <scope>NUCLEOTIDE SEQUENCE [LARGE SCALE GENOMIC DNA]</scope>
    <source>
        <strain evidence="1 3">NBRC 15897</strain>
    </source>
</reference>
<sequence length="43" mass="4918">MWLEDADNVALYSKVWRTLRESAVYGADAHNVITSARRALNPR</sequence>
<evidence type="ECO:0000313" key="1">
    <source>
        <dbReference type="EMBL" id="GFM99921.1"/>
    </source>
</evidence>
<dbReference type="Proteomes" id="UP000498980">
    <property type="component" value="Unassembled WGS sequence"/>
</dbReference>
<evidence type="ECO:0008006" key="5">
    <source>
        <dbReference type="Google" id="ProtNLM"/>
    </source>
</evidence>
<evidence type="ECO:0000313" key="2">
    <source>
        <dbReference type="EMBL" id="NYE43454.1"/>
    </source>
</evidence>